<organism evidence="3 4">
    <name type="scientific">Echinicola jeungdonensis</name>
    <dbReference type="NCBI Taxonomy" id="709343"/>
    <lineage>
        <taxon>Bacteria</taxon>
        <taxon>Pseudomonadati</taxon>
        <taxon>Bacteroidota</taxon>
        <taxon>Cytophagia</taxon>
        <taxon>Cytophagales</taxon>
        <taxon>Cyclobacteriaceae</taxon>
        <taxon>Echinicola</taxon>
    </lineage>
</organism>
<protein>
    <submittedName>
        <fullName evidence="3">Uncharacterized protein</fullName>
    </submittedName>
</protein>
<evidence type="ECO:0000256" key="2">
    <source>
        <dbReference type="SAM" id="SignalP"/>
    </source>
</evidence>
<proteinExistence type="predicted"/>
<dbReference type="Proteomes" id="UP001589654">
    <property type="component" value="Unassembled WGS sequence"/>
</dbReference>
<comment type="caution">
    <text evidence="3">The sequence shown here is derived from an EMBL/GenBank/DDBJ whole genome shotgun (WGS) entry which is preliminary data.</text>
</comment>
<evidence type="ECO:0000256" key="1">
    <source>
        <dbReference type="SAM" id="MobiDB-lite"/>
    </source>
</evidence>
<feature type="region of interest" description="Disordered" evidence="1">
    <location>
        <begin position="49"/>
        <end position="211"/>
    </location>
</feature>
<dbReference type="RefSeq" id="WP_290249588.1">
    <property type="nucleotide sequence ID" value="NZ_JAUFQT010000002.1"/>
</dbReference>
<feature type="chain" id="PRO_5045808446" evidence="2">
    <location>
        <begin position="25"/>
        <end position="211"/>
    </location>
</feature>
<feature type="compositionally biased region" description="Polar residues" evidence="1">
    <location>
        <begin position="169"/>
        <end position="195"/>
    </location>
</feature>
<feature type="compositionally biased region" description="Low complexity" evidence="1">
    <location>
        <begin position="80"/>
        <end position="106"/>
    </location>
</feature>
<accession>A0ABV5J5R0</accession>
<keyword evidence="2" id="KW-0732">Signal</keyword>
<sequence>MKIKLLVYFALLLGGLSLPQVASAQSALAYFNQAARQYVNSDYENLPTTLSEGLRKYPDDRKLNALKEKLEEEKEKQKENQQQQNKQQKQNNQDQQQDQNQQQQQQKDQKKDGQGEEQTQEDGAKESTKTDEKRGEKSNREEPVKEPSSQESDLSEREKAMEELRQKLQKMNISPEQATQILDAMNNSELKYIQQQRRKASKRPDSNLPDY</sequence>
<feature type="compositionally biased region" description="Basic and acidic residues" evidence="1">
    <location>
        <begin position="122"/>
        <end position="145"/>
    </location>
</feature>
<feature type="signal peptide" evidence="2">
    <location>
        <begin position="1"/>
        <end position="24"/>
    </location>
</feature>
<gene>
    <name evidence="3" type="ORF">ACFFUR_10130</name>
</gene>
<evidence type="ECO:0000313" key="4">
    <source>
        <dbReference type="Proteomes" id="UP001589654"/>
    </source>
</evidence>
<dbReference type="EMBL" id="JBHMEW010000058">
    <property type="protein sequence ID" value="MFB9212166.1"/>
    <property type="molecule type" value="Genomic_DNA"/>
</dbReference>
<feature type="compositionally biased region" description="Basic and acidic residues" evidence="1">
    <location>
        <begin position="53"/>
        <end position="79"/>
    </location>
</feature>
<name>A0ABV5J5R0_9BACT</name>
<reference evidence="3 4" key="1">
    <citation type="submission" date="2024-09" db="EMBL/GenBank/DDBJ databases">
        <authorList>
            <person name="Sun Q."/>
            <person name="Mori K."/>
        </authorList>
    </citation>
    <scope>NUCLEOTIDE SEQUENCE [LARGE SCALE GENOMIC DNA]</scope>
    <source>
        <strain evidence="3 4">CECT 7682</strain>
    </source>
</reference>
<feature type="compositionally biased region" description="Basic and acidic residues" evidence="1">
    <location>
        <begin position="154"/>
        <end position="166"/>
    </location>
</feature>
<evidence type="ECO:0000313" key="3">
    <source>
        <dbReference type="EMBL" id="MFB9212166.1"/>
    </source>
</evidence>
<keyword evidence="4" id="KW-1185">Reference proteome</keyword>